<evidence type="ECO:0000256" key="3">
    <source>
        <dbReference type="ARBA" id="ARBA00008954"/>
    </source>
</evidence>
<evidence type="ECO:0000256" key="29">
    <source>
        <dbReference type="ARBA" id="ARBA00044257"/>
    </source>
</evidence>
<dbReference type="InterPro" id="IPR015424">
    <property type="entry name" value="PyrdxlP-dep_Trfase"/>
</dbReference>
<dbReference type="PIRSF" id="PIRSF000521">
    <property type="entry name" value="Transaminase_4ab_Lys_Orn"/>
    <property type="match status" value="1"/>
</dbReference>
<dbReference type="CDD" id="cd00610">
    <property type="entry name" value="OAT_like"/>
    <property type="match status" value="1"/>
</dbReference>
<dbReference type="GO" id="GO:0030170">
    <property type="term" value="F:pyridoxal phosphate binding"/>
    <property type="evidence" value="ECO:0007669"/>
    <property type="project" value="InterPro"/>
</dbReference>
<comment type="catalytic activity">
    <reaction evidence="35">
        <text>N(omega)-methyl-L-arginine + glyoxylate = 5-(3-methylguanidino)-2-oxopentanoate + glycine</text>
        <dbReference type="Rhea" id="RHEA:77323"/>
        <dbReference type="ChEBI" id="CHEBI:36655"/>
        <dbReference type="ChEBI" id="CHEBI:57305"/>
        <dbReference type="ChEBI" id="CHEBI:114953"/>
        <dbReference type="ChEBI" id="CHEBI:197314"/>
    </reaction>
</comment>
<dbReference type="GO" id="GO:0019481">
    <property type="term" value="P:L-alanine catabolic process, by transamination"/>
    <property type="evidence" value="ECO:0007669"/>
    <property type="project" value="TreeGrafter"/>
</dbReference>
<protein>
    <recommendedName>
        <fullName evidence="13">Alanine--glyoxylate aminotransferase 2, mitochondrial</fullName>
        <ecNumber evidence="28">2.6.1.18</ecNumber>
        <ecNumber evidence="12">2.6.1.40</ecNumber>
        <ecNumber evidence="5">2.6.1.44</ecNumber>
    </recommendedName>
    <alternativeName>
        <fullName evidence="14">(R)-3-amino-2-methylpropionate--pyruvate transaminase</fullName>
    </alternativeName>
    <alternativeName>
        <fullName evidence="16">Beta-ALAAT II</fullName>
    </alternativeName>
    <alternativeName>
        <fullName evidence="17">Beta-alanine-pyruvate aminotransferase</fullName>
    </alternativeName>
    <alternativeName>
        <fullName evidence="30">D-3-aminoisobutyrate-pyruvate aminotransferase</fullName>
    </alternativeName>
    <alternativeName>
        <fullName evidence="15">D-AIBAT</fullName>
    </alternativeName>
    <alternativeName>
        <fullName evidence="29">D-beta-aminoisobutyrate-pyruvate aminotransferase</fullName>
    </alternativeName>
</protein>
<evidence type="ECO:0000256" key="38">
    <source>
        <dbReference type="ARBA" id="ARBA00058068"/>
    </source>
</evidence>
<dbReference type="GO" id="GO:0016223">
    <property type="term" value="F:beta-alanine:pyruvate transaminase activity"/>
    <property type="evidence" value="ECO:0007669"/>
    <property type="project" value="UniProtKB-EC"/>
</dbReference>
<evidence type="ECO:0000256" key="25">
    <source>
        <dbReference type="ARBA" id="ARBA00043798"/>
    </source>
</evidence>
<comment type="catalytic activity">
    <reaction evidence="26">
        <text>3-oxopropanoate + L-alanine = beta-alanine + pyruvate</text>
        <dbReference type="Rhea" id="RHEA:14077"/>
        <dbReference type="ChEBI" id="CHEBI:15361"/>
        <dbReference type="ChEBI" id="CHEBI:33190"/>
        <dbReference type="ChEBI" id="CHEBI:57966"/>
        <dbReference type="ChEBI" id="CHEBI:57972"/>
        <dbReference type="EC" id="2.6.1.18"/>
    </reaction>
    <physiologicalReaction direction="right-to-left" evidence="26">
        <dbReference type="Rhea" id="RHEA:14079"/>
    </physiologicalReaction>
</comment>
<dbReference type="PROSITE" id="PS00600">
    <property type="entry name" value="AA_TRANSFER_CLASS_3"/>
    <property type="match status" value="1"/>
</dbReference>
<comment type="catalytic activity">
    <reaction evidence="25">
        <text>N(omega),N('omega)-dimethyl-L-arginine + pyruvate = 5-(3,3'-dimethylguanidino)-2-oxopentanoate + L-alanine</text>
        <dbReference type="Rhea" id="RHEA:77307"/>
        <dbReference type="ChEBI" id="CHEBI:15361"/>
        <dbReference type="ChEBI" id="CHEBI:57972"/>
        <dbReference type="ChEBI" id="CHEBI:197308"/>
        <dbReference type="ChEBI" id="CHEBI:197310"/>
    </reaction>
</comment>
<name>A0A8K0DJM6_IGNLU</name>
<comment type="catalytic activity">
    <reaction evidence="37">
        <text>N(omega),N('omega)-dimethyl-L-arginine + glyoxylate = 5-(3,3'-dimethylguanidino)-2-oxopentanoate + glycine</text>
        <dbReference type="Rhea" id="RHEA:77315"/>
        <dbReference type="ChEBI" id="CHEBI:36655"/>
        <dbReference type="ChEBI" id="CHEBI:57305"/>
        <dbReference type="ChEBI" id="CHEBI:197308"/>
        <dbReference type="ChEBI" id="CHEBI:197310"/>
    </reaction>
</comment>
<dbReference type="Gene3D" id="3.40.640.10">
    <property type="entry name" value="Type I PLP-dependent aspartate aminotransferase-like (Major domain)"/>
    <property type="match status" value="1"/>
</dbReference>
<comment type="function">
    <text evidence="38">Multifunctional aminotransferase with a broad substrate specificity. Catalyzes the conversion of glyoxylate to glycine using alanine as the amino donor. Catalyzes metabolism of not L- but the D-isomer of D-beta-aminoisobutyric acid to generate 2-methyl-3-oxopropanoate and alanine. Catalyzes the transfer of the amino group from beta-alanine to pyruvate to yield L-alanine and 3-oxopropanoate. Can metabolize NG-monomethyl-L-arginine (NMMA), asymmetric NG,NG-dimethyl-L-arginine (ADMA) and symmetric NG,N'G-dimethyl-L-arginine (SDMA). ADMA is a potent inhibitor of nitric-oxide (NO) synthase, and this activity provides mechanism through which the kidney regulates blood pressure.</text>
</comment>
<evidence type="ECO:0000256" key="6">
    <source>
        <dbReference type="ARBA" id="ARBA00022576"/>
    </source>
</evidence>
<comment type="subcellular location">
    <subcellularLocation>
        <location evidence="2">Mitochondrion</location>
    </subcellularLocation>
</comment>
<evidence type="ECO:0000256" key="27">
    <source>
        <dbReference type="ARBA" id="ARBA00043826"/>
    </source>
</evidence>
<sequence>MKLLSLGTVSITTKRNLSSKIPLPPCDFVPRKYQGPSFEQLKTLRQNFLNPALTTYYSTPLALHQGYKQWLYDINEKRYLDMFGGICTVSVGHSHPKITEVVTKQISTLGHVSNVYYHPKIHEYAERLTQKLPGNLKVVYFVNSGSEANDLAILLARAHTNNFEIISLRNGYHGMSCQTMSLTANSLYRYPVPQSAGFYHAMNPDVYRGIWGGKYCRDSPVQTLRNCSCSTNECEAKTKYLEQLAEIYQYSIPRKRAAAFFAESIQGVGGAVQYPKGYIQGAYNMVKEFGGLFVSDEVQTGFGRTGDHFWGFEMHGIIPDIVTMAKGIGNGFPLGAVVTTPEIAKSLTKAAHFNTFGGNPVSSAVGIAVLDIIEEEQLQENSKIVGTYLLEKLEKLRDQFSIVGDVRGKGLMVGVELVRGDGSTTPLSPEKVMKFWENCRDLGLIIGKGGYFGNVLRIKPPMCVTKADVDFTISVMKKALEEI</sequence>
<evidence type="ECO:0000256" key="33">
    <source>
        <dbReference type="ARBA" id="ARBA00048500"/>
    </source>
</evidence>
<evidence type="ECO:0000256" key="15">
    <source>
        <dbReference type="ARBA" id="ARBA00041845"/>
    </source>
</evidence>
<dbReference type="InterPro" id="IPR049704">
    <property type="entry name" value="Aminotrans_3_PPA_site"/>
</dbReference>
<evidence type="ECO:0000256" key="11">
    <source>
        <dbReference type="ARBA" id="ARBA00033660"/>
    </source>
</evidence>
<organism evidence="40 41">
    <name type="scientific">Ignelater luminosus</name>
    <name type="common">Cucubano</name>
    <name type="synonym">Pyrophorus luminosus</name>
    <dbReference type="NCBI Taxonomy" id="2038154"/>
    <lineage>
        <taxon>Eukaryota</taxon>
        <taxon>Metazoa</taxon>
        <taxon>Ecdysozoa</taxon>
        <taxon>Arthropoda</taxon>
        <taxon>Hexapoda</taxon>
        <taxon>Insecta</taxon>
        <taxon>Pterygota</taxon>
        <taxon>Neoptera</taxon>
        <taxon>Endopterygota</taxon>
        <taxon>Coleoptera</taxon>
        <taxon>Polyphaga</taxon>
        <taxon>Elateriformia</taxon>
        <taxon>Elateroidea</taxon>
        <taxon>Elateridae</taxon>
        <taxon>Agrypninae</taxon>
        <taxon>Pyrophorini</taxon>
        <taxon>Ignelater</taxon>
    </lineage>
</organism>
<dbReference type="PANTHER" id="PTHR45688:SF3">
    <property type="entry name" value="ALANINE--GLYOXYLATE AMINOTRANSFERASE 2, MITOCHONDRIAL"/>
    <property type="match status" value="1"/>
</dbReference>
<dbReference type="OrthoDB" id="10261433at2759"/>
<dbReference type="GO" id="GO:0005739">
    <property type="term" value="C:mitochondrion"/>
    <property type="evidence" value="ECO:0007669"/>
    <property type="project" value="UniProtKB-SubCell"/>
</dbReference>
<comment type="catalytic activity">
    <reaction evidence="27">
        <text>2-oxopentanoate + N(omega),N(omega)-dimethyl-L-arginine = 5-(3,3-dimethylguanidino)-2-oxopentanoate + L-2-aminopentanoate</text>
        <dbReference type="Rhea" id="RHEA:77359"/>
        <dbReference type="ChEBI" id="CHEBI:28644"/>
        <dbReference type="ChEBI" id="CHEBI:58326"/>
        <dbReference type="ChEBI" id="CHEBI:58441"/>
        <dbReference type="ChEBI" id="CHEBI:197301"/>
    </reaction>
</comment>
<evidence type="ECO:0000256" key="7">
    <source>
        <dbReference type="ARBA" id="ARBA00022679"/>
    </source>
</evidence>
<evidence type="ECO:0000256" key="12">
    <source>
        <dbReference type="ARBA" id="ARBA00039130"/>
    </source>
</evidence>
<dbReference type="EMBL" id="VTPC01000704">
    <property type="protein sequence ID" value="KAF2904697.1"/>
    <property type="molecule type" value="Genomic_DNA"/>
</dbReference>
<dbReference type="InterPro" id="IPR015421">
    <property type="entry name" value="PyrdxlP-dep_Trfase_major"/>
</dbReference>
<evidence type="ECO:0000256" key="35">
    <source>
        <dbReference type="ARBA" id="ARBA00048760"/>
    </source>
</evidence>
<comment type="catalytic activity">
    <reaction evidence="23">
        <text>N(omega)-methyl-L-arginine + pyruvate = 5-(3-methylguanidino)-2-oxopentanoate + L-alanine</text>
        <dbReference type="Rhea" id="RHEA:77319"/>
        <dbReference type="ChEBI" id="CHEBI:15361"/>
        <dbReference type="ChEBI" id="CHEBI:57972"/>
        <dbReference type="ChEBI" id="CHEBI:114953"/>
        <dbReference type="ChEBI" id="CHEBI:197314"/>
    </reaction>
</comment>
<comment type="catalytic activity">
    <reaction evidence="24">
        <text>L-ornithine + pyruvate = 5-amino-2-oxopentanoate + L-alanine</text>
        <dbReference type="Rhea" id="RHEA:77327"/>
        <dbReference type="ChEBI" id="CHEBI:15361"/>
        <dbReference type="ChEBI" id="CHEBI:46911"/>
        <dbReference type="ChEBI" id="CHEBI:57972"/>
        <dbReference type="ChEBI" id="CHEBI:58802"/>
    </reaction>
</comment>
<comment type="catalytic activity">
    <reaction evidence="32">
        <text>L-ornithine + glyoxylate = 5-amino-2-oxopentanoate + glycine</text>
        <dbReference type="Rhea" id="RHEA:77331"/>
        <dbReference type="ChEBI" id="CHEBI:36655"/>
        <dbReference type="ChEBI" id="CHEBI:46911"/>
        <dbReference type="ChEBI" id="CHEBI:57305"/>
        <dbReference type="ChEBI" id="CHEBI:58802"/>
    </reaction>
</comment>
<evidence type="ECO:0000313" key="40">
    <source>
        <dbReference type="EMBL" id="KAF2904697.1"/>
    </source>
</evidence>
<evidence type="ECO:0000256" key="18">
    <source>
        <dbReference type="ARBA" id="ARBA00043669"/>
    </source>
</evidence>
<dbReference type="Proteomes" id="UP000801492">
    <property type="component" value="Unassembled WGS sequence"/>
</dbReference>
<evidence type="ECO:0000256" key="30">
    <source>
        <dbReference type="ARBA" id="ARBA00044258"/>
    </source>
</evidence>
<evidence type="ECO:0000256" key="9">
    <source>
        <dbReference type="ARBA" id="ARBA00022946"/>
    </source>
</evidence>
<dbReference type="PANTHER" id="PTHR45688">
    <property type="match status" value="1"/>
</dbReference>
<dbReference type="EC" id="2.6.1.40" evidence="12"/>
<evidence type="ECO:0000256" key="17">
    <source>
        <dbReference type="ARBA" id="ARBA00042669"/>
    </source>
</evidence>
<evidence type="ECO:0000256" key="21">
    <source>
        <dbReference type="ARBA" id="ARBA00043749"/>
    </source>
</evidence>
<evidence type="ECO:0000256" key="31">
    <source>
        <dbReference type="ARBA" id="ARBA00047892"/>
    </source>
</evidence>
<evidence type="ECO:0000256" key="39">
    <source>
        <dbReference type="RuleBase" id="RU003560"/>
    </source>
</evidence>
<evidence type="ECO:0000313" key="41">
    <source>
        <dbReference type="Proteomes" id="UP000801492"/>
    </source>
</evidence>
<evidence type="ECO:0000256" key="5">
    <source>
        <dbReference type="ARBA" id="ARBA00013049"/>
    </source>
</evidence>
<evidence type="ECO:0000256" key="13">
    <source>
        <dbReference type="ARBA" id="ARBA00039862"/>
    </source>
</evidence>
<evidence type="ECO:0000256" key="28">
    <source>
        <dbReference type="ARBA" id="ARBA00044055"/>
    </source>
</evidence>
<evidence type="ECO:0000256" key="34">
    <source>
        <dbReference type="ARBA" id="ARBA00048560"/>
    </source>
</evidence>
<keyword evidence="10" id="KW-0496">Mitochondrion</keyword>
<evidence type="ECO:0000256" key="24">
    <source>
        <dbReference type="ARBA" id="ARBA00043777"/>
    </source>
</evidence>
<gene>
    <name evidence="40" type="ORF">ILUMI_01479</name>
</gene>
<comment type="catalytic activity">
    <reaction evidence="20">
        <text>(R)-3-amino-2-methylpropanoate + pyruvate = 2-methyl-3-oxopropanoate + L-alanine</text>
        <dbReference type="Rhea" id="RHEA:18393"/>
        <dbReference type="ChEBI" id="CHEBI:15361"/>
        <dbReference type="ChEBI" id="CHEBI:57700"/>
        <dbReference type="ChEBI" id="CHEBI:57731"/>
        <dbReference type="ChEBI" id="CHEBI:57972"/>
        <dbReference type="EC" id="2.6.1.40"/>
    </reaction>
    <physiologicalReaction direction="left-to-right" evidence="20">
        <dbReference type="Rhea" id="RHEA:18394"/>
    </physiologicalReaction>
</comment>
<dbReference type="SUPFAM" id="SSF53383">
    <property type="entry name" value="PLP-dependent transferases"/>
    <property type="match status" value="1"/>
</dbReference>
<proteinExistence type="inferred from homology"/>
<comment type="catalytic activity">
    <reaction evidence="33">
        <text>2-oxohexanoate + N(omega),N(omega)-dimethyl-L-arginine = L-2-aminohexanoate + 5-(3,3-dimethylguanidino)-2-oxopentanoate</text>
        <dbReference type="Rhea" id="RHEA:77363"/>
        <dbReference type="ChEBI" id="CHEBI:35177"/>
        <dbReference type="ChEBI" id="CHEBI:58326"/>
        <dbReference type="ChEBI" id="CHEBI:58455"/>
        <dbReference type="ChEBI" id="CHEBI:197301"/>
    </reaction>
</comment>
<comment type="caution">
    <text evidence="40">The sequence shown here is derived from an EMBL/GenBank/DDBJ whole genome shotgun (WGS) entry which is preliminary data.</text>
</comment>
<comment type="catalytic activity">
    <reaction evidence="34">
        <text>N(omega),N(omega)-dimethyl-L-arginine + 2-oxobutanoate = 5-(3,3-dimethylguanidino)-2-oxopentanoate + (2S)-2-aminobutanoate</text>
        <dbReference type="Rhea" id="RHEA:77351"/>
        <dbReference type="ChEBI" id="CHEBI:16763"/>
        <dbReference type="ChEBI" id="CHEBI:58326"/>
        <dbReference type="ChEBI" id="CHEBI:74359"/>
        <dbReference type="ChEBI" id="CHEBI:197301"/>
    </reaction>
</comment>
<evidence type="ECO:0000256" key="2">
    <source>
        <dbReference type="ARBA" id="ARBA00004173"/>
    </source>
</evidence>
<evidence type="ECO:0000256" key="4">
    <source>
        <dbReference type="ARBA" id="ARBA00011881"/>
    </source>
</evidence>
<comment type="catalytic activity">
    <reaction evidence="21">
        <text>N(omega),N(omega)-dimethyl-L-arginine + oxaloacetate = 5-(3,3-dimethylguanidino)-2-oxopentanoate + L-aspartate</text>
        <dbReference type="Rhea" id="RHEA:77343"/>
        <dbReference type="ChEBI" id="CHEBI:16452"/>
        <dbReference type="ChEBI" id="CHEBI:29991"/>
        <dbReference type="ChEBI" id="CHEBI:58326"/>
        <dbReference type="ChEBI" id="CHEBI:197301"/>
    </reaction>
</comment>
<evidence type="ECO:0000256" key="26">
    <source>
        <dbReference type="ARBA" id="ARBA00043825"/>
    </source>
</evidence>
<dbReference type="Gene3D" id="3.90.1150.10">
    <property type="entry name" value="Aspartate Aminotransferase, domain 1"/>
    <property type="match status" value="1"/>
</dbReference>
<comment type="subunit">
    <text evidence="4">Homotetramer.</text>
</comment>
<dbReference type="InterPro" id="IPR015422">
    <property type="entry name" value="PyrdxlP-dep_Trfase_small"/>
</dbReference>
<keyword evidence="8 39" id="KW-0663">Pyridoxal phosphate</keyword>
<evidence type="ECO:0000256" key="14">
    <source>
        <dbReference type="ARBA" id="ARBA00041662"/>
    </source>
</evidence>
<keyword evidence="7" id="KW-0808">Transferase</keyword>
<evidence type="ECO:0000256" key="8">
    <source>
        <dbReference type="ARBA" id="ARBA00022898"/>
    </source>
</evidence>
<comment type="cofactor">
    <cofactor evidence="1">
        <name>pyridoxal 5'-phosphate</name>
        <dbReference type="ChEBI" id="CHEBI:597326"/>
    </cofactor>
</comment>
<evidence type="ECO:0000256" key="16">
    <source>
        <dbReference type="ARBA" id="ARBA00042611"/>
    </source>
</evidence>
<evidence type="ECO:0000256" key="10">
    <source>
        <dbReference type="ARBA" id="ARBA00023128"/>
    </source>
</evidence>
<accession>A0A8K0DJM6</accession>
<evidence type="ECO:0000256" key="20">
    <source>
        <dbReference type="ARBA" id="ARBA00043726"/>
    </source>
</evidence>
<comment type="catalytic activity">
    <reaction evidence="36">
        <text>oxaloacetate + L-alanine = L-aspartate + pyruvate</text>
        <dbReference type="Rhea" id="RHEA:77347"/>
        <dbReference type="ChEBI" id="CHEBI:15361"/>
        <dbReference type="ChEBI" id="CHEBI:16452"/>
        <dbReference type="ChEBI" id="CHEBI:29991"/>
        <dbReference type="ChEBI" id="CHEBI:57972"/>
    </reaction>
</comment>
<comment type="catalytic activity">
    <reaction evidence="19">
        <text>(2S)-2-aminobutanoate + glyoxylate = 2-oxobutanoate + glycine</text>
        <dbReference type="Rhea" id="RHEA:77339"/>
        <dbReference type="ChEBI" id="CHEBI:16763"/>
        <dbReference type="ChEBI" id="CHEBI:36655"/>
        <dbReference type="ChEBI" id="CHEBI:57305"/>
        <dbReference type="ChEBI" id="CHEBI:74359"/>
    </reaction>
</comment>
<evidence type="ECO:0000256" key="37">
    <source>
        <dbReference type="ARBA" id="ARBA00049480"/>
    </source>
</evidence>
<comment type="catalytic activity">
    <reaction evidence="18">
        <text>N(omega),N(omega)-dimethyl-L-arginine + pyruvate = 5-(3,3-dimethylguanidino)-2-oxopentanoate + L-alanine</text>
        <dbReference type="Rhea" id="RHEA:77303"/>
        <dbReference type="ChEBI" id="CHEBI:15361"/>
        <dbReference type="ChEBI" id="CHEBI:57972"/>
        <dbReference type="ChEBI" id="CHEBI:58326"/>
        <dbReference type="ChEBI" id="CHEBI:197301"/>
    </reaction>
</comment>
<keyword evidence="6" id="KW-0032">Aminotransferase</keyword>
<evidence type="ECO:0000256" key="23">
    <source>
        <dbReference type="ARBA" id="ARBA00043758"/>
    </source>
</evidence>
<evidence type="ECO:0000256" key="19">
    <source>
        <dbReference type="ARBA" id="ARBA00043679"/>
    </source>
</evidence>
<dbReference type="FunFam" id="3.40.640.10:FF:000055">
    <property type="entry name" value="Alanine--glyoxylate aminotransferase 2, mitochondrial"/>
    <property type="match status" value="1"/>
</dbReference>
<evidence type="ECO:0000256" key="22">
    <source>
        <dbReference type="ARBA" id="ARBA00043751"/>
    </source>
</evidence>
<keyword evidence="41" id="KW-1185">Reference proteome</keyword>
<dbReference type="GO" id="GO:0047305">
    <property type="term" value="F:(R)-3-amino-2-methylpropionate-pyruvate transaminase activity"/>
    <property type="evidence" value="ECO:0007669"/>
    <property type="project" value="UniProtKB-EC"/>
</dbReference>
<dbReference type="GO" id="GO:0009436">
    <property type="term" value="P:glyoxylate catabolic process"/>
    <property type="evidence" value="ECO:0007669"/>
    <property type="project" value="TreeGrafter"/>
</dbReference>
<comment type="catalytic activity">
    <reaction evidence="11">
        <text>glyoxylate + L-alanine = glycine + pyruvate</text>
        <dbReference type="Rhea" id="RHEA:24248"/>
        <dbReference type="ChEBI" id="CHEBI:15361"/>
        <dbReference type="ChEBI" id="CHEBI:36655"/>
        <dbReference type="ChEBI" id="CHEBI:57305"/>
        <dbReference type="ChEBI" id="CHEBI:57972"/>
        <dbReference type="EC" id="2.6.1.44"/>
    </reaction>
    <physiologicalReaction direction="left-to-right" evidence="11">
        <dbReference type="Rhea" id="RHEA:24249"/>
    </physiologicalReaction>
</comment>
<dbReference type="InterPro" id="IPR005814">
    <property type="entry name" value="Aminotrans_3"/>
</dbReference>
<dbReference type="Pfam" id="PF00202">
    <property type="entry name" value="Aminotran_3"/>
    <property type="match status" value="1"/>
</dbReference>
<dbReference type="EC" id="2.6.1.18" evidence="28"/>
<evidence type="ECO:0000256" key="36">
    <source>
        <dbReference type="ARBA" id="ARBA00048916"/>
    </source>
</evidence>
<comment type="similarity">
    <text evidence="3 39">Belongs to the class-III pyridoxal-phosphate-dependent aminotransferase family.</text>
</comment>
<comment type="catalytic activity">
    <reaction evidence="22">
        <text>2-oxobutanoate + L-alanine = (2S)-2-aminobutanoate + pyruvate</text>
        <dbReference type="Rhea" id="RHEA:77355"/>
        <dbReference type="ChEBI" id="CHEBI:15361"/>
        <dbReference type="ChEBI" id="CHEBI:16763"/>
        <dbReference type="ChEBI" id="CHEBI:57972"/>
        <dbReference type="ChEBI" id="CHEBI:74359"/>
        <dbReference type="EC" id="2.6.1.44"/>
    </reaction>
</comment>
<dbReference type="AlphaFoldDB" id="A0A8K0DJM6"/>
<comment type="catalytic activity">
    <reaction evidence="31">
        <text>N(omega),N(omega)-dimethyl-L-arginine + glyoxylate = 5-(3,3-dimethylguanidino)-2-oxopentanoate + glycine</text>
        <dbReference type="Rhea" id="RHEA:77311"/>
        <dbReference type="ChEBI" id="CHEBI:36655"/>
        <dbReference type="ChEBI" id="CHEBI:57305"/>
        <dbReference type="ChEBI" id="CHEBI:58326"/>
        <dbReference type="ChEBI" id="CHEBI:197301"/>
    </reaction>
</comment>
<evidence type="ECO:0000256" key="1">
    <source>
        <dbReference type="ARBA" id="ARBA00001933"/>
    </source>
</evidence>
<dbReference type="EC" id="2.6.1.44" evidence="5"/>
<dbReference type="GO" id="GO:0008453">
    <property type="term" value="F:alanine-glyoxylate transaminase activity"/>
    <property type="evidence" value="ECO:0007669"/>
    <property type="project" value="UniProtKB-EC"/>
</dbReference>
<keyword evidence="9" id="KW-0809">Transit peptide</keyword>
<evidence type="ECO:0000256" key="32">
    <source>
        <dbReference type="ARBA" id="ARBA00048264"/>
    </source>
</evidence>
<reference evidence="40" key="1">
    <citation type="submission" date="2019-08" db="EMBL/GenBank/DDBJ databases">
        <title>The genome of the North American firefly Photinus pyralis.</title>
        <authorList>
            <consortium name="Photinus pyralis genome working group"/>
            <person name="Fallon T.R."/>
            <person name="Sander Lower S.E."/>
            <person name="Weng J.-K."/>
        </authorList>
    </citation>
    <scope>NUCLEOTIDE SEQUENCE</scope>
    <source>
        <strain evidence="40">TRF0915ILg1</strain>
        <tissue evidence="40">Whole body</tissue>
    </source>
</reference>